<dbReference type="Proteomes" id="UP001470809">
    <property type="component" value="Chromosome"/>
</dbReference>
<organism evidence="2 3">
    <name type="scientific">Yoonia rhodophyticola</name>
    <dbReference type="NCBI Taxonomy" id="3137370"/>
    <lineage>
        <taxon>Bacteria</taxon>
        <taxon>Pseudomonadati</taxon>
        <taxon>Pseudomonadota</taxon>
        <taxon>Alphaproteobacteria</taxon>
        <taxon>Rhodobacterales</taxon>
        <taxon>Paracoccaceae</taxon>
        <taxon>Yoonia</taxon>
    </lineage>
</organism>
<dbReference type="KEGG" id="yrh:AABB31_02285"/>
<dbReference type="Pfam" id="PF08592">
    <property type="entry name" value="Anthrone_oxy"/>
    <property type="match status" value="1"/>
</dbReference>
<accession>A0AAN0NKU7</accession>
<reference evidence="2 3" key="2">
    <citation type="submission" date="2024-08" db="EMBL/GenBank/DDBJ databases">
        <title>Phylogenomic analyses of a clade within the roseobacter group suggest taxonomic reassignments of species of the genera Aestuariivita, Citreicella, Loktanella, Nautella, Pelagibaca, Ruegeria, Thalassobius, Thiobacimonas and Tropicibacter, and the proposal o.</title>
        <authorList>
            <person name="Jeon C.O."/>
        </authorList>
    </citation>
    <scope>NUCLEOTIDE SEQUENCE [LARGE SCALE GENOMIC DNA]</scope>
    <source>
        <strain evidence="2 3">SS1-5</strain>
    </source>
</reference>
<keyword evidence="3" id="KW-1185">Reference proteome</keyword>
<feature type="transmembrane region" description="Helical" evidence="1">
    <location>
        <begin position="46"/>
        <end position="65"/>
    </location>
</feature>
<evidence type="ECO:0000256" key="1">
    <source>
        <dbReference type="SAM" id="Phobius"/>
    </source>
</evidence>
<gene>
    <name evidence="2" type="ORF">AABB31_02285</name>
</gene>
<evidence type="ECO:0000313" key="3">
    <source>
        <dbReference type="Proteomes" id="UP001470809"/>
    </source>
</evidence>
<feature type="transmembrane region" description="Helical" evidence="1">
    <location>
        <begin position="115"/>
        <end position="136"/>
    </location>
</feature>
<dbReference type="RefSeq" id="WP_342077111.1">
    <property type="nucleotide sequence ID" value="NZ_CP151767.2"/>
</dbReference>
<proteinExistence type="predicted"/>
<reference evidence="3" key="1">
    <citation type="submission" date="2024-04" db="EMBL/GenBank/DDBJ databases">
        <title>Phylogenomic analyses of a clade within the roseobacter group suggest taxonomic reassignments of species of the genera Aestuariivita, Citreicella, Loktanella, Nautella, Pelagibaca, Ruegeria, Thalassobius, Thiobacimonas and Tropicibacter, and the proposal o.</title>
        <authorList>
            <person name="Jeon C.O."/>
        </authorList>
    </citation>
    <scope>NUCLEOTIDE SEQUENCE [LARGE SCALE GENOMIC DNA]</scope>
    <source>
        <strain evidence="3">SS1-5</strain>
    </source>
</reference>
<evidence type="ECO:0000313" key="2">
    <source>
        <dbReference type="EMBL" id="WZU67812.1"/>
    </source>
</evidence>
<sequence length="137" mass="15173">MYELTLILVGLLAGSLLTEGMVLVPFWRSLPMDKFYELHGSGGPRLFRYFAPLTALAVVASIVHAVTDGDIGSWIAASLCCLTFASFFVFFRAVNNKLSAHAYNEADLPKVLERWAIWHHARTFMMLAAFAALSFVA</sequence>
<keyword evidence="1" id="KW-0472">Membrane</keyword>
<keyword evidence="1" id="KW-0812">Transmembrane</keyword>
<name>A0AAN0NKU7_9RHOB</name>
<dbReference type="InterPro" id="IPR013901">
    <property type="entry name" value="Anthrone_oxy"/>
</dbReference>
<feature type="transmembrane region" description="Helical" evidence="1">
    <location>
        <begin position="71"/>
        <end position="94"/>
    </location>
</feature>
<keyword evidence="1" id="KW-1133">Transmembrane helix</keyword>
<dbReference type="AlphaFoldDB" id="A0AAN0NKU7"/>
<feature type="transmembrane region" description="Helical" evidence="1">
    <location>
        <begin position="6"/>
        <end position="26"/>
    </location>
</feature>
<dbReference type="EMBL" id="CP151767">
    <property type="protein sequence ID" value="WZU67812.1"/>
    <property type="molecule type" value="Genomic_DNA"/>
</dbReference>
<protein>
    <submittedName>
        <fullName evidence="2">DUF1772 domain-containing protein</fullName>
    </submittedName>
</protein>